<evidence type="ECO:0000256" key="1">
    <source>
        <dbReference type="SAM" id="MobiDB-lite"/>
    </source>
</evidence>
<evidence type="ECO:0000259" key="2">
    <source>
        <dbReference type="Pfam" id="PF18087"/>
    </source>
</evidence>
<dbReference type="AlphaFoldDB" id="A0A3L6S8X0"/>
<accession>A0A3L6S8X0</accession>
<feature type="domain" description="Rubisco accumulation factor 1 C-terminal" evidence="2">
    <location>
        <begin position="27"/>
        <end position="162"/>
    </location>
</feature>
<dbReference type="PANTHER" id="PTHR35299:SF3">
    <property type="entry name" value="RUBISCO ACCUMULATION FACTOR 1.2, CHLOROPLASTIC"/>
    <property type="match status" value="1"/>
</dbReference>
<organism evidence="3 4">
    <name type="scientific">Panicum miliaceum</name>
    <name type="common">Proso millet</name>
    <name type="synonym">Broomcorn millet</name>
    <dbReference type="NCBI Taxonomy" id="4540"/>
    <lineage>
        <taxon>Eukaryota</taxon>
        <taxon>Viridiplantae</taxon>
        <taxon>Streptophyta</taxon>
        <taxon>Embryophyta</taxon>
        <taxon>Tracheophyta</taxon>
        <taxon>Spermatophyta</taxon>
        <taxon>Magnoliopsida</taxon>
        <taxon>Liliopsida</taxon>
        <taxon>Poales</taxon>
        <taxon>Poaceae</taxon>
        <taxon>PACMAD clade</taxon>
        <taxon>Panicoideae</taxon>
        <taxon>Panicodae</taxon>
        <taxon>Paniceae</taxon>
        <taxon>Panicinae</taxon>
        <taxon>Panicum</taxon>
        <taxon>Panicum sect. Panicum</taxon>
    </lineage>
</organism>
<gene>
    <name evidence="3" type="ORF">C2845_PM02G16020</name>
</gene>
<comment type="caution">
    <text evidence="3">The sequence shown here is derived from an EMBL/GenBank/DDBJ whole genome shotgun (WGS) entry which is preliminary data.</text>
</comment>
<dbReference type="OrthoDB" id="2017169at2759"/>
<name>A0A3L6S8X0_PANMI</name>
<dbReference type="Proteomes" id="UP000275267">
    <property type="component" value="Unassembled WGS sequence"/>
</dbReference>
<dbReference type="STRING" id="4540.A0A3L6S8X0"/>
<sequence>MERARKKAAGEEVEEDEDDTVARPVVNVERLQYGEVTEATTVLLLPIVRETDGVATMESVPRRTKTDLDLGIVEVDKAWARWAVVTGWGLVAAAAEEAVMVELADGRRLPWRTANRSRKEVAGQGLYILEKAGRLVVERARKLAEQGITTAAAKMLIMVRPPSRDWDDMISDEEWD</sequence>
<proteinExistence type="predicted"/>
<protein>
    <recommendedName>
        <fullName evidence="2">Rubisco accumulation factor 1 C-terminal domain-containing protein</fullName>
    </recommendedName>
</protein>
<dbReference type="Pfam" id="PF18087">
    <property type="entry name" value="RuBisCo_chap_C"/>
    <property type="match status" value="1"/>
</dbReference>
<evidence type="ECO:0000313" key="3">
    <source>
        <dbReference type="EMBL" id="RLN17457.1"/>
    </source>
</evidence>
<evidence type="ECO:0000313" key="4">
    <source>
        <dbReference type="Proteomes" id="UP000275267"/>
    </source>
</evidence>
<dbReference type="InterPro" id="IPR037494">
    <property type="entry name" value="RAF1"/>
</dbReference>
<feature type="region of interest" description="Disordered" evidence="1">
    <location>
        <begin position="1"/>
        <end position="21"/>
    </location>
</feature>
<dbReference type="PANTHER" id="PTHR35299">
    <property type="entry name" value="RUBISCO ACCUMULATION FACTOR 1"/>
    <property type="match status" value="1"/>
</dbReference>
<dbReference type="EMBL" id="PQIB02000005">
    <property type="protein sequence ID" value="RLN17457.1"/>
    <property type="molecule type" value="Genomic_DNA"/>
</dbReference>
<dbReference type="GO" id="GO:0009507">
    <property type="term" value="C:chloroplast"/>
    <property type="evidence" value="ECO:0007669"/>
    <property type="project" value="TreeGrafter"/>
</dbReference>
<dbReference type="InterPro" id="IPR040858">
    <property type="entry name" value="Raf1_C"/>
</dbReference>
<keyword evidence="4" id="KW-1185">Reference proteome</keyword>
<reference evidence="4" key="1">
    <citation type="journal article" date="2019" name="Nat. Commun.">
        <title>The genome of broomcorn millet.</title>
        <authorList>
            <person name="Zou C."/>
            <person name="Miki D."/>
            <person name="Li D."/>
            <person name="Tang Q."/>
            <person name="Xiao L."/>
            <person name="Rajput S."/>
            <person name="Deng P."/>
            <person name="Jia W."/>
            <person name="Huang R."/>
            <person name="Zhang M."/>
            <person name="Sun Y."/>
            <person name="Hu J."/>
            <person name="Fu X."/>
            <person name="Schnable P.S."/>
            <person name="Li F."/>
            <person name="Zhang H."/>
            <person name="Feng B."/>
            <person name="Zhu X."/>
            <person name="Liu R."/>
            <person name="Schnable J.C."/>
            <person name="Zhu J.-K."/>
            <person name="Zhang H."/>
        </authorList>
    </citation>
    <scope>NUCLEOTIDE SEQUENCE [LARGE SCALE GENOMIC DNA]</scope>
</reference>